<gene>
    <name evidence="4" type="ORF">DOTSEDRAFT_54163</name>
</gene>
<evidence type="ECO:0000256" key="1">
    <source>
        <dbReference type="PROSITE-ProRule" id="PRU00176"/>
    </source>
</evidence>
<dbReference type="PROSITE" id="PS50102">
    <property type="entry name" value="RRM"/>
    <property type="match status" value="1"/>
</dbReference>
<reference evidence="4 5" key="2">
    <citation type="journal article" date="2012" name="PLoS Pathog.">
        <title>Diverse lifestyles and strategies of plant pathogenesis encoded in the genomes of eighteen Dothideomycetes fungi.</title>
        <authorList>
            <person name="Ohm R.A."/>
            <person name="Feau N."/>
            <person name="Henrissat B."/>
            <person name="Schoch C.L."/>
            <person name="Horwitz B.A."/>
            <person name="Barry K.W."/>
            <person name="Condon B.J."/>
            <person name="Copeland A.C."/>
            <person name="Dhillon B."/>
            <person name="Glaser F."/>
            <person name="Hesse C.N."/>
            <person name="Kosti I."/>
            <person name="LaButti K."/>
            <person name="Lindquist E.A."/>
            <person name="Lucas S."/>
            <person name="Salamov A.A."/>
            <person name="Bradshaw R.E."/>
            <person name="Ciuffetti L."/>
            <person name="Hamelin R.C."/>
            <person name="Kema G.H.J."/>
            <person name="Lawrence C."/>
            <person name="Scott J.A."/>
            <person name="Spatafora J.W."/>
            <person name="Turgeon B.G."/>
            <person name="de Wit P.J.G.M."/>
            <person name="Zhong S."/>
            <person name="Goodwin S.B."/>
            <person name="Grigoriev I.V."/>
        </authorList>
    </citation>
    <scope>NUCLEOTIDE SEQUENCE [LARGE SCALE GENOMIC DNA]</scope>
    <source>
        <strain evidence="5">NZE10 / CBS 128990</strain>
    </source>
</reference>
<dbReference type="GO" id="GO:0003723">
    <property type="term" value="F:RNA binding"/>
    <property type="evidence" value="ECO:0007669"/>
    <property type="project" value="UniProtKB-UniRule"/>
</dbReference>
<evidence type="ECO:0000313" key="4">
    <source>
        <dbReference type="EMBL" id="EME43301.1"/>
    </source>
</evidence>
<keyword evidence="1" id="KW-0694">RNA-binding</keyword>
<feature type="compositionally biased region" description="Low complexity" evidence="2">
    <location>
        <begin position="455"/>
        <end position="464"/>
    </location>
</feature>
<feature type="compositionally biased region" description="Low complexity" evidence="2">
    <location>
        <begin position="866"/>
        <end position="875"/>
    </location>
</feature>
<feature type="compositionally biased region" description="Polar residues" evidence="2">
    <location>
        <begin position="571"/>
        <end position="585"/>
    </location>
</feature>
<dbReference type="Proteomes" id="UP000016933">
    <property type="component" value="Unassembled WGS sequence"/>
</dbReference>
<protein>
    <recommendedName>
        <fullName evidence="3">RRM domain-containing protein</fullName>
    </recommendedName>
</protein>
<organism evidence="4 5">
    <name type="scientific">Dothistroma septosporum (strain NZE10 / CBS 128990)</name>
    <name type="common">Red band needle blight fungus</name>
    <name type="synonym">Mycosphaerella pini</name>
    <dbReference type="NCBI Taxonomy" id="675120"/>
    <lineage>
        <taxon>Eukaryota</taxon>
        <taxon>Fungi</taxon>
        <taxon>Dikarya</taxon>
        <taxon>Ascomycota</taxon>
        <taxon>Pezizomycotina</taxon>
        <taxon>Dothideomycetes</taxon>
        <taxon>Dothideomycetidae</taxon>
        <taxon>Mycosphaerellales</taxon>
        <taxon>Mycosphaerellaceae</taxon>
        <taxon>Dothistroma</taxon>
    </lineage>
</organism>
<dbReference type="InterPro" id="IPR012677">
    <property type="entry name" value="Nucleotide-bd_a/b_plait_sf"/>
</dbReference>
<dbReference type="STRING" id="675120.M2YMV7"/>
<dbReference type="PANTHER" id="PTHR47093:SF1">
    <property type="entry name" value="PROTEIN JSN1-RELATED"/>
    <property type="match status" value="1"/>
</dbReference>
<feature type="region of interest" description="Disordered" evidence="2">
    <location>
        <begin position="438"/>
        <end position="505"/>
    </location>
</feature>
<evidence type="ECO:0000313" key="5">
    <source>
        <dbReference type="Proteomes" id="UP000016933"/>
    </source>
</evidence>
<dbReference type="OrthoDB" id="2017782at2759"/>
<dbReference type="HOGENOM" id="CLU_318319_0_0_1"/>
<dbReference type="SUPFAM" id="SSF54928">
    <property type="entry name" value="RNA-binding domain, RBD"/>
    <property type="match status" value="1"/>
</dbReference>
<dbReference type="OMA" id="SHFTKDY"/>
<feature type="compositionally biased region" description="Basic and acidic residues" evidence="2">
    <location>
        <begin position="788"/>
        <end position="804"/>
    </location>
</feature>
<evidence type="ECO:0000259" key="3">
    <source>
        <dbReference type="PROSITE" id="PS50102"/>
    </source>
</evidence>
<feature type="region of interest" description="Disordered" evidence="2">
    <location>
        <begin position="147"/>
        <end position="239"/>
    </location>
</feature>
<feature type="compositionally biased region" description="Polar residues" evidence="2">
    <location>
        <begin position="155"/>
        <end position="180"/>
    </location>
</feature>
<evidence type="ECO:0000256" key="2">
    <source>
        <dbReference type="SAM" id="MobiDB-lite"/>
    </source>
</evidence>
<dbReference type="InterPro" id="IPR052645">
    <property type="entry name" value="Pumilio_domain_protein"/>
</dbReference>
<keyword evidence="5" id="KW-1185">Reference proteome</keyword>
<feature type="region of interest" description="Disordered" evidence="2">
    <location>
        <begin position="744"/>
        <end position="914"/>
    </location>
</feature>
<name>M2YMV7_DOTSN</name>
<dbReference type="Gene3D" id="3.30.70.330">
    <property type="match status" value="1"/>
</dbReference>
<feature type="compositionally biased region" description="Polar residues" evidence="2">
    <location>
        <begin position="487"/>
        <end position="499"/>
    </location>
</feature>
<dbReference type="EMBL" id="KB446540">
    <property type="protein sequence ID" value="EME43301.1"/>
    <property type="molecule type" value="Genomic_DNA"/>
</dbReference>
<feature type="compositionally biased region" description="Polar residues" evidence="2">
    <location>
        <begin position="220"/>
        <end position="229"/>
    </location>
</feature>
<dbReference type="eggNOG" id="KOG4574">
    <property type="taxonomic scope" value="Eukaryota"/>
</dbReference>
<feature type="domain" description="RRM" evidence="3">
    <location>
        <begin position="366"/>
        <end position="440"/>
    </location>
</feature>
<dbReference type="Pfam" id="PF00076">
    <property type="entry name" value="RRM_1"/>
    <property type="match status" value="1"/>
</dbReference>
<feature type="compositionally biased region" description="Basic and acidic residues" evidence="2">
    <location>
        <begin position="202"/>
        <end position="214"/>
    </location>
</feature>
<sequence length="914" mass="98760">MAVPLDTLVTARPAISAVFLKKDDELPETIGQHLFIHHALHAICQDAELESPDEQIRGMAMGIWDGLSDRNKIFWAERAATARLVRDREDFLLTDGSTDLANDHQLRTRTAVTEYKRSLTSDAISIADTASIADTELTEEDIDDLEATELDNHSVDQGSTEKPAQISRSAETAVDGSSNVAPAADALQGHSGRVSQSNGTGSDRELRELQRSDADDATLSMETPASSIASLPPGEAESRGRDLAEVLDKKGVATEYYQGVDDGVLEHNGPEICTGAAADIEPGCVDGAAVISIDSSLISKIASVASSVPAWIAQSLDWAEDSQEQADREAAAQPQTTIQEVAREAFATEASSPWPDPVEPPEEPSRVLWIGSLQKKTTVQSLRTTFAEFGRIEFAKVIPYKACGFVNYADVESAIAAKRAMNGQRILNAHDPLLIRFAEDRSRGDPATTKQRDVSSASKQDSSSNMGAADSNDSQPQREHPPVVSGNPVNPTTIRNSANCADDRSVGTATSIEIQSTSNPPSFSTAQLEEAKRFALQATRVGKPPKGKPVTLPVAVQKQARKASGVGTLSKGRNFSGASGASTPTPRALHEDYTPAGTPFAEKVPLAKWEEPVKVRDFGVPTSTEPEPEDEGGKGKNFFLFHALPIVCEDLEIDEPDDYAQSIASAMWLELPAEVKKNWIEDSRSLRGYSVRKPGLVPGQKRFQDSHFTKDYRSQILKALAVRNNGELKYLQPEFKKLMLTERRRRRQEREKGKRQLERFAHKEAEAEETKLIDSATTAQEETAAGDQKSDDANSPLDKAEAKQDPTQTKNVADPAAQDKKPPVEQESLVSEVGDPDPTPPSTTAENLSTAPLSASDPPPPYENDSSAAGSSSESTKSDWQVAGQRSKSSATDTAKRALTKMPWSKVAKAPARG</sequence>
<accession>M2YMV7</accession>
<proteinExistence type="predicted"/>
<dbReference type="GO" id="GO:0000288">
    <property type="term" value="P:nuclear-transcribed mRNA catabolic process, deadenylation-dependent decay"/>
    <property type="evidence" value="ECO:0007669"/>
    <property type="project" value="TreeGrafter"/>
</dbReference>
<feature type="compositionally biased region" description="Polar residues" evidence="2">
    <location>
        <begin position="842"/>
        <end position="853"/>
    </location>
</feature>
<dbReference type="CDD" id="cd00590">
    <property type="entry name" value="RRM_SF"/>
    <property type="match status" value="1"/>
</dbReference>
<feature type="compositionally biased region" description="Polar residues" evidence="2">
    <location>
        <begin position="884"/>
        <end position="893"/>
    </location>
</feature>
<reference evidence="5" key="1">
    <citation type="journal article" date="2012" name="PLoS Genet.">
        <title>The genomes of the fungal plant pathogens Cladosporium fulvum and Dothistroma septosporum reveal adaptation to different hosts and lifestyles but also signatures of common ancestry.</title>
        <authorList>
            <person name="de Wit P.J.G.M."/>
            <person name="van der Burgt A."/>
            <person name="Oekmen B."/>
            <person name="Stergiopoulos I."/>
            <person name="Abd-Elsalam K.A."/>
            <person name="Aerts A.L."/>
            <person name="Bahkali A.H."/>
            <person name="Beenen H.G."/>
            <person name="Chettri P."/>
            <person name="Cox M.P."/>
            <person name="Datema E."/>
            <person name="de Vries R.P."/>
            <person name="Dhillon B."/>
            <person name="Ganley A.R."/>
            <person name="Griffiths S.A."/>
            <person name="Guo Y."/>
            <person name="Hamelin R.C."/>
            <person name="Henrissat B."/>
            <person name="Kabir M.S."/>
            <person name="Jashni M.K."/>
            <person name="Kema G."/>
            <person name="Klaubauf S."/>
            <person name="Lapidus A."/>
            <person name="Levasseur A."/>
            <person name="Lindquist E."/>
            <person name="Mehrabi R."/>
            <person name="Ohm R.A."/>
            <person name="Owen T.J."/>
            <person name="Salamov A."/>
            <person name="Schwelm A."/>
            <person name="Schijlen E."/>
            <person name="Sun H."/>
            <person name="van den Burg H.A."/>
            <person name="van Ham R.C.H.J."/>
            <person name="Zhang S."/>
            <person name="Goodwin S.B."/>
            <person name="Grigoriev I.V."/>
            <person name="Collemare J."/>
            <person name="Bradshaw R.E."/>
        </authorList>
    </citation>
    <scope>NUCLEOTIDE SEQUENCE [LARGE SCALE GENOMIC DNA]</scope>
    <source>
        <strain evidence="5">NZE10 / CBS 128990</strain>
    </source>
</reference>
<feature type="region of interest" description="Disordered" evidence="2">
    <location>
        <begin position="563"/>
        <end position="588"/>
    </location>
</feature>
<feature type="compositionally biased region" description="Basic and acidic residues" evidence="2">
    <location>
        <begin position="744"/>
        <end position="772"/>
    </location>
</feature>
<dbReference type="InterPro" id="IPR035979">
    <property type="entry name" value="RBD_domain_sf"/>
</dbReference>
<dbReference type="PANTHER" id="PTHR47093">
    <property type="entry name" value="PROTEIN JSN1-RELATED"/>
    <property type="match status" value="1"/>
</dbReference>
<dbReference type="InterPro" id="IPR000504">
    <property type="entry name" value="RRM_dom"/>
</dbReference>
<dbReference type="SMART" id="SM00360">
    <property type="entry name" value="RRM"/>
    <property type="match status" value="1"/>
</dbReference>
<dbReference type="AlphaFoldDB" id="M2YMV7"/>